<organism evidence="5 6">
    <name type="scientific">Lepraria neglecta</name>
    <dbReference type="NCBI Taxonomy" id="209136"/>
    <lineage>
        <taxon>Eukaryota</taxon>
        <taxon>Fungi</taxon>
        <taxon>Dikarya</taxon>
        <taxon>Ascomycota</taxon>
        <taxon>Pezizomycotina</taxon>
        <taxon>Lecanoromycetes</taxon>
        <taxon>OSLEUM clade</taxon>
        <taxon>Lecanoromycetidae</taxon>
        <taxon>Lecanorales</taxon>
        <taxon>Lecanorineae</taxon>
        <taxon>Stereocaulaceae</taxon>
        <taxon>Lepraria</taxon>
    </lineage>
</organism>
<dbReference type="SUPFAM" id="SSF51735">
    <property type="entry name" value="NAD(P)-binding Rossmann-fold domains"/>
    <property type="match status" value="1"/>
</dbReference>
<dbReference type="AlphaFoldDB" id="A0AAE0DMR5"/>
<dbReference type="PANTHER" id="PTHR10366">
    <property type="entry name" value="NAD DEPENDENT EPIMERASE/DEHYDRATASE"/>
    <property type="match status" value="1"/>
</dbReference>
<sequence length="297" mass="32136">MPQGTDASHATGSSIVPDKLQEKLPQKVEEKVPNTIHDTGASADTTGNAGMSHATDDSVVPKVAQEAVPKGVEEVLPEKTYLTGRAKGFLGSYILSQLLSHHHSVRAIVRSEAKVDQVRADFPNYNQTSFDFGIVPDITAPGAFDEVLKFAPPFDIVIHTASPFLYSTVSDNLKDFLEPAVKGTEEILKLIKAHAPGVKRVVLTSSCAAVLDFAAGDNRKVYTNADWNPTSWEDVVGGDKGTGYGGSKKFAKKATWDFIEREKPNFGLVMLCPPMIYGPLQHTITKTGNLNQSNSRI</sequence>
<accession>A0AAE0DMR5</accession>
<evidence type="ECO:0000256" key="3">
    <source>
        <dbReference type="SAM" id="MobiDB-lite"/>
    </source>
</evidence>
<dbReference type="GO" id="GO:0016616">
    <property type="term" value="F:oxidoreductase activity, acting on the CH-OH group of donors, NAD or NADP as acceptor"/>
    <property type="evidence" value="ECO:0007669"/>
    <property type="project" value="TreeGrafter"/>
</dbReference>
<evidence type="ECO:0000313" key="6">
    <source>
        <dbReference type="Proteomes" id="UP001276659"/>
    </source>
</evidence>
<gene>
    <name evidence="5" type="ORF">OEA41_007208</name>
</gene>
<proteinExistence type="inferred from homology"/>
<dbReference type="PANTHER" id="PTHR10366:SF564">
    <property type="entry name" value="STEROL-4-ALPHA-CARBOXYLATE 3-DEHYDROGENASE, DECARBOXYLATING"/>
    <property type="match status" value="1"/>
</dbReference>
<evidence type="ECO:0000256" key="2">
    <source>
        <dbReference type="ARBA" id="ARBA00023445"/>
    </source>
</evidence>
<keyword evidence="6" id="KW-1185">Reference proteome</keyword>
<dbReference type="InterPro" id="IPR036291">
    <property type="entry name" value="NAD(P)-bd_dom_sf"/>
</dbReference>
<evidence type="ECO:0000256" key="1">
    <source>
        <dbReference type="ARBA" id="ARBA00023002"/>
    </source>
</evidence>
<reference evidence="5" key="1">
    <citation type="submission" date="2022-11" db="EMBL/GenBank/DDBJ databases">
        <title>Chromosomal genome sequence assembly and mating type (MAT) locus characterization of the leprose asexual lichenized fungus Lepraria neglecta (Nyl.) Erichsen.</title>
        <authorList>
            <person name="Allen J.L."/>
            <person name="Pfeffer B."/>
        </authorList>
    </citation>
    <scope>NUCLEOTIDE SEQUENCE</scope>
    <source>
        <strain evidence="5">Allen 5258</strain>
    </source>
</reference>
<feature type="compositionally biased region" description="Basic and acidic residues" evidence="3">
    <location>
        <begin position="19"/>
        <end position="32"/>
    </location>
</feature>
<protein>
    <recommendedName>
        <fullName evidence="4">NAD-dependent epimerase/dehydratase domain-containing protein</fullName>
    </recommendedName>
</protein>
<dbReference type="Proteomes" id="UP001276659">
    <property type="component" value="Unassembled WGS sequence"/>
</dbReference>
<evidence type="ECO:0000259" key="4">
    <source>
        <dbReference type="Pfam" id="PF01370"/>
    </source>
</evidence>
<comment type="caution">
    <text evidence="5">The sequence shown here is derived from an EMBL/GenBank/DDBJ whole genome shotgun (WGS) entry which is preliminary data.</text>
</comment>
<comment type="similarity">
    <text evidence="2">Belongs to the NAD(P)-dependent epimerase/dehydratase family. Dihydroflavonol-4-reductase subfamily.</text>
</comment>
<name>A0AAE0DMR5_9LECA</name>
<feature type="compositionally biased region" description="Polar residues" evidence="3">
    <location>
        <begin position="1"/>
        <end position="14"/>
    </location>
</feature>
<dbReference type="Gene3D" id="3.40.50.720">
    <property type="entry name" value="NAD(P)-binding Rossmann-like Domain"/>
    <property type="match status" value="1"/>
</dbReference>
<dbReference type="EMBL" id="JASNWA010000004">
    <property type="protein sequence ID" value="KAK3175886.1"/>
    <property type="molecule type" value="Genomic_DNA"/>
</dbReference>
<evidence type="ECO:0000313" key="5">
    <source>
        <dbReference type="EMBL" id="KAK3175886.1"/>
    </source>
</evidence>
<keyword evidence="1" id="KW-0560">Oxidoreductase</keyword>
<feature type="region of interest" description="Disordered" evidence="3">
    <location>
        <begin position="1"/>
        <end position="55"/>
    </location>
</feature>
<feature type="domain" description="NAD-dependent epimerase/dehydratase" evidence="4">
    <location>
        <begin position="86"/>
        <end position="281"/>
    </location>
</feature>
<dbReference type="InterPro" id="IPR050425">
    <property type="entry name" value="NAD(P)_dehydrat-like"/>
</dbReference>
<dbReference type="Pfam" id="PF01370">
    <property type="entry name" value="Epimerase"/>
    <property type="match status" value="1"/>
</dbReference>
<dbReference type="InterPro" id="IPR001509">
    <property type="entry name" value="Epimerase_deHydtase"/>
</dbReference>